<keyword evidence="4" id="KW-1185">Reference proteome</keyword>
<evidence type="ECO:0000313" key="3">
    <source>
        <dbReference type="EMBL" id="PKX87314.1"/>
    </source>
</evidence>
<keyword evidence="1" id="KW-0472">Membrane</keyword>
<accession>A0ABX4S9Y6</accession>
<reference evidence="3 4" key="1">
    <citation type="submission" date="2016-04" db="EMBL/GenBank/DDBJ databases">
        <title>New species of Pectobacterium.</title>
        <authorList>
            <person name="Waleron M."/>
            <person name="Misztak A.E."/>
            <person name="Waleron K."/>
        </authorList>
    </citation>
    <scope>NUCLEOTIDE SEQUENCE [LARGE SCALE GENOMIC DNA]</scope>
    <source>
        <strain evidence="3 4">IFB5232</strain>
    </source>
</reference>
<dbReference type="InterPro" id="IPR011836">
    <property type="entry name" value="YhdP"/>
</dbReference>
<sequence length="1282" mass="141633">MRRLPGILVITGATLVVMVALLVSGLRLVLPQLDHFRPQLVAWAQSAAGVPLEIGSMTGRWESFGPTLEIEKFRTSLPESDWQVDRITLALDVWQSLLHGRWQFRDLTFHQLKLDLNSQLNGQQQDNKLMESGKVSDLFLRQFDHFDLRDSQITFLTPSGSRAELSIPQLTWLNSDKRHRAEGLISLSSFNGQHGVVQMRMDLRDEQGLLGNGTFYLQADNIDMKPWLSRWMKNNTGLESADFSLAAWLNVRDGGIHSGDVRLNQGTANWGEGSDAHRLNVDDMTLHVSRQENGWQVDVPTLNLATDGVAWPKGRLSALWLPKNEHMLGPDRQEELRIRASNLALERVNTLLPLLSGTTPALKARWDELQPTGTLNSVAVDIPLQQPERSRFHANWQDVSWKQWKLLPGVDHFSGSARGSVERGQVSVALKQSTLPYVDMFRAPLEIKQASGTIDWRNDAQGLSLWSHGLDVQAKSLWANGDFRYEQPAKQEPKLDILAGIRLTDAADAWRYYPELFMGTELVDYLSGALKGGRVDNATLIFAGNPQHFPFTHNEGQFEVWVPVKDATFEFQPGWPALTPLDINLDFANNGLWMLAPQIWLGKVEGKNISAVIPDYEKEMLLIDGELDGPGPEVGNYFHQTPLKSSLGTALDELKIGGPVKGTLHLDIPLVGDDVRASGDIALNNNSLYIKPLDTTIKNLTGKFRYENGNLRSETLQANWLNQPMAVNFTTEEQAKAFLVNVGLQGDWQPALLPGLPASASKALSGAANWKSTVAVNLPHSGKTTYDVDVQADLNKVSSHLPNPLNKPAGENLPLEVKASGDLNGFTMQGRVGKDNRFNSQWLLKGDTVTLARASWQNAATTAPALPEDSALVLDLPPLDAESWLGLLPSLRTSTMAEGNASAGGKKVRSSLRFPEAVTLRTPELQLLGQQWHDLEITRKNTLSGSEVQAKGREIDGKVEIPNRGMWRSDINYLYYNPQWKGNEATNPVALAEKKSPLNDPSISFEDWPSLAVNCRQCWIVGQNMGRIQGTMLPEKEKLTLTDGIIDTGKARLTVNGSWQENAEGVRTALKGRLTGDSLEQNANWFGVDSPLKAGSFDVDYDLYWRGTPWAPDIASLSGILHTRIGKGEIAEVGAGQAGQLLRLLSFDALMRKLRFDFSDTFGRGFYFDSISSTAWIKDGVLHTDDMLIDGLEADIAMKGDLDLAKRQVNMEAVIAPEISATVGVATAFAVNPVVGAAVFAASKVLAPLWNKISLIRYQISGSLDQPKIQEVLREPNKKKGE</sequence>
<dbReference type="EMBL" id="LXFV01000005">
    <property type="protein sequence ID" value="PKX87314.1"/>
    <property type="molecule type" value="Genomic_DNA"/>
</dbReference>
<dbReference type="Proteomes" id="UP000234468">
    <property type="component" value="Unassembled WGS sequence"/>
</dbReference>
<keyword evidence="1" id="KW-1133">Transmembrane helix</keyword>
<evidence type="ECO:0000256" key="1">
    <source>
        <dbReference type="SAM" id="Phobius"/>
    </source>
</evidence>
<name>A0ABX4S9Y6_9GAMM</name>
<feature type="transmembrane region" description="Helical" evidence="1">
    <location>
        <begin position="7"/>
        <end position="30"/>
    </location>
</feature>
<dbReference type="NCBIfam" id="TIGR02099">
    <property type="entry name" value="YhdP family protein"/>
    <property type="match status" value="1"/>
</dbReference>
<evidence type="ECO:0000259" key="2">
    <source>
        <dbReference type="Pfam" id="PF13116"/>
    </source>
</evidence>
<dbReference type="PANTHER" id="PTHR38690">
    <property type="entry name" value="PROTEASE-RELATED"/>
    <property type="match status" value="1"/>
</dbReference>
<dbReference type="PANTHER" id="PTHR38690:SF1">
    <property type="entry name" value="PROTEASE"/>
    <property type="match status" value="1"/>
</dbReference>
<dbReference type="NCBIfam" id="NF008148">
    <property type="entry name" value="PRK10899.1"/>
    <property type="match status" value="1"/>
</dbReference>
<evidence type="ECO:0000313" key="4">
    <source>
        <dbReference type="Proteomes" id="UP000234468"/>
    </source>
</evidence>
<protein>
    <recommendedName>
        <fullName evidence="2">YhdP central domain-containing protein</fullName>
    </recommendedName>
</protein>
<organism evidence="3 4">
    <name type="scientific">Pectobacterium peruviense</name>
    <dbReference type="NCBI Taxonomy" id="2066479"/>
    <lineage>
        <taxon>Bacteria</taxon>
        <taxon>Pseudomonadati</taxon>
        <taxon>Pseudomonadota</taxon>
        <taxon>Gammaproteobacteria</taxon>
        <taxon>Enterobacterales</taxon>
        <taxon>Pectobacteriaceae</taxon>
        <taxon>Pectobacterium</taxon>
    </lineage>
</organism>
<gene>
    <name evidence="3" type="ORF">A0G03_07690</name>
</gene>
<feature type="domain" description="YhdP central" evidence="2">
    <location>
        <begin position="1"/>
        <end position="1269"/>
    </location>
</feature>
<comment type="caution">
    <text evidence="3">The sequence shown here is derived from an EMBL/GenBank/DDBJ whole genome shotgun (WGS) entry which is preliminary data.</text>
</comment>
<dbReference type="InterPro" id="IPR025263">
    <property type="entry name" value="YhdP_central"/>
</dbReference>
<dbReference type="RefSeq" id="WP_048258347.1">
    <property type="nucleotide sequence ID" value="NZ_AODU01000004.1"/>
</dbReference>
<proteinExistence type="predicted"/>
<keyword evidence="1" id="KW-0812">Transmembrane</keyword>
<dbReference type="Pfam" id="PF13116">
    <property type="entry name" value="YhdP"/>
    <property type="match status" value="1"/>
</dbReference>